<gene>
    <name evidence="4" type="ORF">CLV47_106145</name>
</gene>
<keyword evidence="1" id="KW-0479">Metal-binding</keyword>
<feature type="domain" description="Class II aldolase/adducin N-terminal" evidence="3">
    <location>
        <begin position="11"/>
        <end position="74"/>
    </location>
</feature>
<comment type="caution">
    <text evidence="4">The sequence shown here is derived from an EMBL/GenBank/DDBJ whole genome shotgun (WGS) entry which is preliminary data.</text>
</comment>
<evidence type="ECO:0000313" key="5">
    <source>
        <dbReference type="Proteomes" id="UP000237752"/>
    </source>
</evidence>
<dbReference type="OrthoDB" id="9786287at2"/>
<evidence type="ECO:0000256" key="2">
    <source>
        <dbReference type="ARBA" id="ARBA00023239"/>
    </source>
</evidence>
<reference evidence="4 5" key="1">
    <citation type="submission" date="2018-03" db="EMBL/GenBank/DDBJ databases">
        <title>Genomic Encyclopedia of Archaeal and Bacterial Type Strains, Phase II (KMG-II): from individual species to whole genera.</title>
        <authorList>
            <person name="Goeker M."/>
        </authorList>
    </citation>
    <scope>NUCLEOTIDE SEQUENCE [LARGE SCALE GENOMIC DNA]</scope>
    <source>
        <strain evidence="4 5">DSM 100065</strain>
    </source>
</reference>
<dbReference type="AlphaFoldDB" id="A0A2T1A168"/>
<evidence type="ECO:0000256" key="1">
    <source>
        <dbReference type="ARBA" id="ARBA00022723"/>
    </source>
</evidence>
<sequence>MTLEMERARDAIIRTGISLHESGLNVGTSGNLSVRIGDEVIVTPSGLDYRSITPDDLVVIDLEGNVLSGRRRPTS</sequence>
<dbReference type="GO" id="GO:0046872">
    <property type="term" value="F:metal ion binding"/>
    <property type="evidence" value="ECO:0007669"/>
    <property type="project" value="UniProtKB-KW"/>
</dbReference>
<protein>
    <submittedName>
        <fullName evidence="4">Class II aldolase/adducin N-terminal domain-containing protein</fullName>
    </submittedName>
</protein>
<dbReference type="PANTHER" id="PTHR22789:SF0">
    <property type="entry name" value="3-OXO-TETRONATE 4-PHOSPHATE DECARBOXYLASE-RELATED"/>
    <property type="match status" value="1"/>
</dbReference>
<keyword evidence="2" id="KW-0456">Lyase</keyword>
<dbReference type="Gene3D" id="3.40.225.10">
    <property type="entry name" value="Class II aldolase/adducin N-terminal domain"/>
    <property type="match status" value="1"/>
</dbReference>
<keyword evidence="5" id="KW-1185">Reference proteome</keyword>
<accession>A0A2T1A168</accession>
<organism evidence="4 5">
    <name type="scientific">Antricoccus suffuscus</name>
    <dbReference type="NCBI Taxonomy" id="1629062"/>
    <lineage>
        <taxon>Bacteria</taxon>
        <taxon>Bacillati</taxon>
        <taxon>Actinomycetota</taxon>
        <taxon>Actinomycetes</taxon>
        <taxon>Geodermatophilales</taxon>
        <taxon>Antricoccaceae</taxon>
        <taxon>Antricoccus</taxon>
    </lineage>
</organism>
<dbReference type="EMBL" id="PVUE01000006">
    <property type="protein sequence ID" value="PRZ42274.1"/>
    <property type="molecule type" value="Genomic_DNA"/>
</dbReference>
<name>A0A2T1A168_9ACTN</name>
<dbReference type="GO" id="GO:0016832">
    <property type="term" value="F:aldehyde-lyase activity"/>
    <property type="evidence" value="ECO:0007669"/>
    <property type="project" value="TreeGrafter"/>
</dbReference>
<dbReference type="InterPro" id="IPR001303">
    <property type="entry name" value="Aldolase_II/adducin_N"/>
</dbReference>
<dbReference type="Proteomes" id="UP000237752">
    <property type="component" value="Unassembled WGS sequence"/>
</dbReference>
<dbReference type="InterPro" id="IPR036409">
    <property type="entry name" value="Aldolase_II/adducin_N_sf"/>
</dbReference>
<evidence type="ECO:0000259" key="3">
    <source>
        <dbReference type="Pfam" id="PF00596"/>
    </source>
</evidence>
<proteinExistence type="predicted"/>
<dbReference type="SUPFAM" id="SSF53639">
    <property type="entry name" value="AraD/HMP-PK domain-like"/>
    <property type="match status" value="1"/>
</dbReference>
<dbReference type="InterPro" id="IPR050197">
    <property type="entry name" value="Aldolase_class_II_sugar_metab"/>
</dbReference>
<evidence type="ECO:0000313" key="4">
    <source>
        <dbReference type="EMBL" id="PRZ42274.1"/>
    </source>
</evidence>
<dbReference type="Pfam" id="PF00596">
    <property type="entry name" value="Aldolase_II"/>
    <property type="match status" value="1"/>
</dbReference>
<dbReference type="GO" id="GO:0019323">
    <property type="term" value="P:pentose catabolic process"/>
    <property type="evidence" value="ECO:0007669"/>
    <property type="project" value="TreeGrafter"/>
</dbReference>
<dbReference type="GO" id="GO:0005829">
    <property type="term" value="C:cytosol"/>
    <property type="evidence" value="ECO:0007669"/>
    <property type="project" value="TreeGrafter"/>
</dbReference>
<dbReference type="PANTHER" id="PTHR22789">
    <property type="entry name" value="FUCULOSE PHOSPHATE ALDOLASE"/>
    <property type="match status" value="1"/>
</dbReference>